<dbReference type="EMBL" id="CAJJDM010000001">
    <property type="protein sequence ID" value="CAD8042933.1"/>
    <property type="molecule type" value="Genomic_DNA"/>
</dbReference>
<name>A0A8S1JLP3_PARPR</name>
<gene>
    <name evidence="3" type="ORF">PPRIM_AZ9-3.1.T0040152</name>
</gene>
<dbReference type="Pfam" id="PF13879">
    <property type="entry name" value="Hmw_CFAP97"/>
    <property type="match status" value="1"/>
</dbReference>
<dbReference type="AlphaFoldDB" id="A0A8S1JLP3"/>
<dbReference type="OMA" id="PRFAFKD"/>
<dbReference type="PANTHER" id="PTHR23035">
    <property type="entry name" value="CILIA- AND FLAGELLA-ASSOCIATED PROTEIN 97-RELATED"/>
    <property type="match status" value="1"/>
</dbReference>
<accession>A0A8S1JLP3</accession>
<dbReference type="InterPro" id="IPR029488">
    <property type="entry name" value="Hmw/CFAP97"/>
</dbReference>
<evidence type="ECO:0000313" key="4">
    <source>
        <dbReference type="Proteomes" id="UP000688137"/>
    </source>
</evidence>
<dbReference type="PANTHER" id="PTHR23035:SF2">
    <property type="entry name" value="KIAA1430 HOMOLOGUE"/>
    <property type="match status" value="1"/>
</dbReference>
<protein>
    <submittedName>
        <fullName evidence="3">Uncharacterized protein</fullName>
    </submittedName>
</protein>
<keyword evidence="2" id="KW-0175">Coiled coil</keyword>
<sequence length="229" mass="27407">MQGARFVETNLVQKMLRNQNYEYHKKKLDEIQTEKKPRYAFKDFPVLSKTQQLKAQSSRFQKSEQRKRIDEQNQYLTSHIIEIQEGKNSQFRSIWTVQNLREKAYADTSLWSENALGKRLHSPLRRKQQQKIDEENNELQKRLELTKQILIEKQQEQIHKYQKLRNHMTRIKPKCQSSPMLKTHFPSVKSKSTTQLLNKQYQSDSLMQNSKMNDLLKSEINLSKISKIE</sequence>
<proteinExistence type="inferred from homology"/>
<organism evidence="3 4">
    <name type="scientific">Paramecium primaurelia</name>
    <dbReference type="NCBI Taxonomy" id="5886"/>
    <lineage>
        <taxon>Eukaryota</taxon>
        <taxon>Sar</taxon>
        <taxon>Alveolata</taxon>
        <taxon>Ciliophora</taxon>
        <taxon>Intramacronucleata</taxon>
        <taxon>Oligohymenophorea</taxon>
        <taxon>Peniculida</taxon>
        <taxon>Parameciidae</taxon>
        <taxon>Paramecium</taxon>
    </lineage>
</organism>
<feature type="coiled-coil region" evidence="2">
    <location>
        <begin position="125"/>
        <end position="156"/>
    </location>
</feature>
<comment type="caution">
    <text evidence="3">The sequence shown here is derived from an EMBL/GenBank/DDBJ whole genome shotgun (WGS) entry which is preliminary data.</text>
</comment>
<evidence type="ECO:0000256" key="2">
    <source>
        <dbReference type="SAM" id="Coils"/>
    </source>
</evidence>
<evidence type="ECO:0000256" key="1">
    <source>
        <dbReference type="ARBA" id="ARBA00008315"/>
    </source>
</evidence>
<reference evidence="3" key="1">
    <citation type="submission" date="2021-01" db="EMBL/GenBank/DDBJ databases">
        <authorList>
            <consortium name="Genoscope - CEA"/>
            <person name="William W."/>
        </authorList>
    </citation>
    <scope>NUCLEOTIDE SEQUENCE</scope>
</reference>
<dbReference type="InterPro" id="IPR038791">
    <property type="entry name" value="Cfap97/Hemingway"/>
</dbReference>
<evidence type="ECO:0000313" key="3">
    <source>
        <dbReference type="EMBL" id="CAD8042933.1"/>
    </source>
</evidence>
<keyword evidence="4" id="KW-1185">Reference proteome</keyword>
<dbReference type="Proteomes" id="UP000688137">
    <property type="component" value="Unassembled WGS sequence"/>
</dbReference>
<comment type="similarity">
    <text evidence="1">Belongs to the CFAP97 family.</text>
</comment>